<dbReference type="GO" id="GO:0006310">
    <property type="term" value="P:DNA recombination"/>
    <property type="evidence" value="ECO:0007669"/>
    <property type="project" value="UniProtKB-KW"/>
</dbReference>
<protein>
    <submittedName>
        <fullName evidence="7">Tyrosine-type recombinase/integrase</fullName>
    </submittedName>
</protein>
<feature type="domain" description="Tyr recombinase" evidence="5">
    <location>
        <begin position="123"/>
        <end position="308"/>
    </location>
</feature>
<dbReference type="PANTHER" id="PTHR30349">
    <property type="entry name" value="PHAGE INTEGRASE-RELATED"/>
    <property type="match status" value="1"/>
</dbReference>
<name>A0A931CVS6_9MICC</name>
<evidence type="ECO:0000256" key="3">
    <source>
        <dbReference type="ARBA" id="ARBA00023172"/>
    </source>
</evidence>
<dbReference type="Pfam" id="PF02899">
    <property type="entry name" value="Phage_int_SAM_1"/>
    <property type="match status" value="1"/>
</dbReference>
<dbReference type="Gene3D" id="1.10.150.130">
    <property type="match status" value="1"/>
</dbReference>
<dbReference type="InterPro" id="IPR010998">
    <property type="entry name" value="Integrase_recombinase_N"/>
</dbReference>
<dbReference type="CDD" id="cd01182">
    <property type="entry name" value="INT_RitC_C_like"/>
    <property type="match status" value="1"/>
</dbReference>
<dbReference type="InterPro" id="IPR044068">
    <property type="entry name" value="CB"/>
</dbReference>
<evidence type="ECO:0000259" key="6">
    <source>
        <dbReference type="PROSITE" id="PS51900"/>
    </source>
</evidence>
<dbReference type="Gene3D" id="1.10.443.10">
    <property type="entry name" value="Intergrase catalytic core"/>
    <property type="match status" value="1"/>
</dbReference>
<dbReference type="PROSITE" id="PS51898">
    <property type="entry name" value="TYR_RECOMBINASE"/>
    <property type="match status" value="1"/>
</dbReference>
<dbReference type="InterPro" id="IPR013762">
    <property type="entry name" value="Integrase-like_cat_sf"/>
</dbReference>
<dbReference type="PANTHER" id="PTHR30349:SF81">
    <property type="entry name" value="TYROSINE RECOMBINASE XERC"/>
    <property type="match status" value="1"/>
</dbReference>
<keyword evidence="3" id="KW-0233">DNA recombination</keyword>
<dbReference type="GO" id="GO:0003677">
    <property type="term" value="F:DNA binding"/>
    <property type="evidence" value="ECO:0007669"/>
    <property type="project" value="UniProtKB-UniRule"/>
</dbReference>
<dbReference type="InterPro" id="IPR002104">
    <property type="entry name" value="Integrase_catalytic"/>
</dbReference>
<evidence type="ECO:0000259" key="5">
    <source>
        <dbReference type="PROSITE" id="PS51898"/>
    </source>
</evidence>
<dbReference type="GO" id="GO:0015074">
    <property type="term" value="P:DNA integration"/>
    <property type="evidence" value="ECO:0007669"/>
    <property type="project" value="UniProtKB-KW"/>
</dbReference>
<dbReference type="EMBL" id="JADNYM010000051">
    <property type="protein sequence ID" value="MBG0741849.1"/>
    <property type="molecule type" value="Genomic_DNA"/>
</dbReference>
<dbReference type="Pfam" id="PF00589">
    <property type="entry name" value="Phage_integrase"/>
    <property type="match status" value="1"/>
</dbReference>
<gene>
    <name evidence="7" type="ORF">IV500_21095</name>
</gene>
<dbReference type="InterPro" id="IPR050090">
    <property type="entry name" value="Tyrosine_recombinase_XerCD"/>
</dbReference>
<evidence type="ECO:0000313" key="7">
    <source>
        <dbReference type="EMBL" id="MBG0741849.1"/>
    </source>
</evidence>
<dbReference type="AlphaFoldDB" id="A0A931CVS6"/>
<proteinExistence type="predicted"/>
<keyword evidence="1" id="KW-0229">DNA integration</keyword>
<reference evidence="7 8" key="1">
    <citation type="submission" date="2020-11" db="EMBL/GenBank/DDBJ databases">
        <title>Arthrobacter antarcticus sp. nov., isolated from Antarctic Soil.</title>
        <authorList>
            <person name="Li J."/>
        </authorList>
    </citation>
    <scope>NUCLEOTIDE SEQUENCE [LARGE SCALE GENOMIC DNA]</scope>
    <source>
        <strain evidence="7 8">Z1-20</strain>
    </source>
</reference>
<keyword evidence="2 4" id="KW-0238">DNA-binding</keyword>
<organism evidence="7 8">
    <name type="scientific">Arthrobacter terrae</name>
    <dbReference type="NCBI Taxonomy" id="2935737"/>
    <lineage>
        <taxon>Bacteria</taxon>
        <taxon>Bacillati</taxon>
        <taxon>Actinomycetota</taxon>
        <taxon>Actinomycetes</taxon>
        <taxon>Micrococcales</taxon>
        <taxon>Micrococcaceae</taxon>
        <taxon>Arthrobacter</taxon>
    </lineage>
</organism>
<evidence type="ECO:0000313" key="8">
    <source>
        <dbReference type="Proteomes" id="UP000655366"/>
    </source>
</evidence>
<feature type="domain" description="Core-binding (CB)" evidence="6">
    <location>
        <begin position="6"/>
        <end position="99"/>
    </location>
</feature>
<dbReference type="RefSeq" id="WP_196398779.1">
    <property type="nucleotide sequence ID" value="NZ_JADNYM010000051.1"/>
</dbReference>
<sequence>MRTPQIGFPQLVQDFFLQRLIAQRGVSARTVESYRDAFELLFGYLEKHTGTSPSALQIADLDAPSILDFLDHLESERHNSARTRNARLAAIHSFMRYAAIRDPASLPITARVLDIPAKRFNRPVLGYLSREQVTAILAAPDRSTWSGCRDAAMLTTAYNTGARVSEITALRVGDVLLERQSAMHLHGKGRKERVIPLWKNTATELRTWLTRIDSQAQAPVFPNRAGQPISRSGVRDRLERAVVLAAQDCPTLRGQHISPHTLRHSTAMHLLQSGVDLATIALWLGHASPETTHQYLESDLAAKEAALEHLAEPSQIPTRFRPDDSLLGFLKGL</sequence>
<dbReference type="PROSITE" id="PS51900">
    <property type="entry name" value="CB"/>
    <property type="match status" value="1"/>
</dbReference>
<keyword evidence="8" id="KW-1185">Reference proteome</keyword>
<dbReference type="SUPFAM" id="SSF56349">
    <property type="entry name" value="DNA breaking-rejoining enzymes"/>
    <property type="match status" value="1"/>
</dbReference>
<dbReference type="InterPro" id="IPR011010">
    <property type="entry name" value="DNA_brk_join_enz"/>
</dbReference>
<dbReference type="Proteomes" id="UP000655366">
    <property type="component" value="Unassembled WGS sequence"/>
</dbReference>
<evidence type="ECO:0000256" key="2">
    <source>
        <dbReference type="ARBA" id="ARBA00023125"/>
    </source>
</evidence>
<evidence type="ECO:0000256" key="1">
    <source>
        <dbReference type="ARBA" id="ARBA00022908"/>
    </source>
</evidence>
<dbReference type="InterPro" id="IPR004107">
    <property type="entry name" value="Integrase_SAM-like_N"/>
</dbReference>
<accession>A0A931CVS6</accession>
<dbReference type="SUPFAM" id="SSF47823">
    <property type="entry name" value="lambda integrase-like, N-terminal domain"/>
    <property type="match status" value="1"/>
</dbReference>
<comment type="caution">
    <text evidence="7">The sequence shown here is derived from an EMBL/GenBank/DDBJ whole genome shotgun (WGS) entry which is preliminary data.</text>
</comment>
<evidence type="ECO:0000256" key="4">
    <source>
        <dbReference type="PROSITE-ProRule" id="PRU01248"/>
    </source>
</evidence>